<accession>A0A8H6XSJ3</accession>
<evidence type="ECO:0000313" key="2">
    <source>
        <dbReference type="EMBL" id="KAF7346442.1"/>
    </source>
</evidence>
<comment type="caution">
    <text evidence="2">The sequence shown here is derived from an EMBL/GenBank/DDBJ whole genome shotgun (WGS) entry which is preliminary data.</text>
</comment>
<evidence type="ECO:0000313" key="3">
    <source>
        <dbReference type="Proteomes" id="UP000623467"/>
    </source>
</evidence>
<feature type="signal peptide" evidence="1">
    <location>
        <begin position="1"/>
        <end position="19"/>
    </location>
</feature>
<feature type="chain" id="PRO_5034508645" evidence="1">
    <location>
        <begin position="20"/>
        <end position="147"/>
    </location>
</feature>
<sequence>MRPFSPLGLALSFFASVKAMTPAINAPAAGTHIAPGQTFDFSYQSIGDYCASAYDMTVYLFTSLPQDMMASETFATGHYFGRYSYPAPATLTMPDFSISPGGFGVGASVSNATFYLAVFEEYATCASAPGDRLSFIYNPVIYNATSD</sequence>
<proteinExistence type="predicted"/>
<dbReference type="OrthoDB" id="3944184at2759"/>
<protein>
    <submittedName>
        <fullName evidence="2">26S proteasome subunit P45</fullName>
    </submittedName>
</protein>
<dbReference type="GO" id="GO:0000502">
    <property type="term" value="C:proteasome complex"/>
    <property type="evidence" value="ECO:0007669"/>
    <property type="project" value="UniProtKB-KW"/>
</dbReference>
<dbReference type="AlphaFoldDB" id="A0A8H6XSJ3"/>
<name>A0A8H6XSJ3_9AGAR</name>
<dbReference type="Proteomes" id="UP000623467">
    <property type="component" value="Unassembled WGS sequence"/>
</dbReference>
<keyword evidence="1" id="KW-0732">Signal</keyword>
<evidence type="ECO:0000256" key="1">
    <source>
        <dbReference type="SAM" id="SignalP"/>
    </source>
</evidence>
<dbReference type="EMBL" id="JACAZH010000019">
    <property type="protein sequence ID" value="KAF7346442.1"/>
    <property type="molecule type" value="Genomic_DNA"/>
</dbReference>
<keyword evidence="3" id="KW-1185">Reference proteome</keyword>
<organism evidence="2 3">
    <name type="scientific">Mycena sanguinolenta</name>
    <dbReference type="NCBI Taxonomy" id="230812"/>
    <lineage>
        <taxon>Eukaryota</taxon>
        <taxon>Fungi</taxon>
        <taxon>Dikarya</taxon>
        <taxon>Basidiomycota</taxon>
        <taxon>Agaricomycotina</taxon>
        <taxon>Agaricomycetes</taxon>
        <taxon>Agaricomycetidae</taxon>
        <taxon>Agaricales</taxon>
        <taxon>Marasmiineae</taxon>
        <taxon>Mycenaceae</taxon>
        <taxon>Mycena</taxon>
    </lineage>
</organism>
<keyword evidence="2" id="KW-0647">Proteasome</keyword>
<gene>
    <name evidence="2" type="ORF">MSAN_01872200</name>
</gene>
<reference evidence="2" key="1">
    <citation type="submission" date="2020-05" db="EMBL/GenBank/DDBJ databases">
        <title>Mycena genomes resolve the evolution of fungal bioluminescence.</title>
        <authorList>
            <person name="Tsai I.J."/>
        </authorList>
    </citation>
    <scope>NUCLEOTIDE SEQUENCE</scope>
    <source>
        <strain evidence="2">160909Yilan</strain>
    </source>
</reference>